<evidence type="ECO:0000313" key="2">
    <source>
        <dbReference type="EMBL" id="KKW13365.1"/>
    </source>
</evidence>
<dbReference type="EMBL" id="LCQD01000002">
    <property type="protein sequence ID" value="KKW13365.1"/>
    <property type="molecule type" value="Genomic_DNA"/>
</dbReference>
<protein>
    <recommendedName>
        <fullName evidence="4">DZANK-type domain-containing protein</fullName>
    </recommendedName>
</protein>
<evidence type="ECO:0000313" key="3">
    <source>
        <dbReference type="Proteomes" id="UP000034588"/>
    </source>
</evidence>
<feature type="compositionally biased region" description="Acidic residues" evidence="1">
    <location>
        <begin position="40"/>
        <end position="55"/>
    </location>
</feature>
<comment type="caution">
    <text evidence="2">The sequence shown here is derived from an EMBL/GenBank/DDBJ whole genome shotgun (WGS) entry which is preliminary data.</text>
</comment>
<proteinExistence type="predicted"/>
<accession>A0A0G1W440</accession>
<sequence>MPEITDEQLEQIIGDEEKVSWLQNLLGLVAKGRGKVQEPPPEDDDDEDEDEDDEDEKCSKCGAKLAKSMNFCGDCGTQREALGQACTCGETLAKGYTYCPRCGAALQKSFAEEVAVNGNLAPLMDEESLIDGAEVFQEQTKVLSSFLTTRFGAVEKSLTGLEKQLSGLSKSIAKPVLSDEEREMLKSVAGFADALGSRPRGTVTAPYEVAPSPRATAENCQYSEDDVERLLQKGAAHGLVNADIALKWTTQRRVDTDLLDKIAAL</sequence>
<name>A0A0G1W440_9BACT</name>
<evidence type="ECO:0000256" key="1">
    <source>
        <dbReference type="SAM" id="MobiDB-lite"/>
    </source>
</evidence>
<gene>
    <name evidence="2" type="ORF">UY48_C0002G0056</name>
</gene>
<dbReference type="Proteomes" id="UP000034588">
    <property type="component" value="Unassembled WGS sequence"/>
</dbReference>
<dbReference type="AlphaFoldDB" id="A0A0G1W440"/>
<organism evidence="2 3">
    <name type="scientific">Candidatus Gottesmanbacteria bacterium GW2011_GWB1_49_7</name>
    <dbReference type="NCBI Taxonomy" id="1618448"/>
    <lineage>
        <taxon>Bacteria</taxon>
        <taxon>Candidatus Gottesmaniibacteriota</taxon>
    </lineage>
</organism>
<feature type="region of interest" description="Disordered" evidence="1">
    <location>
        <begin position="31"/>
        <end position="55"/>
    </location>
</feature>
<reference evidence="2 3" key="1">
    <citation type="journal article" date="2015" name="Nature">
        <title>rRNA introns, odd ribosomes, and small enigmatic genomes across a large radiation of phyla.</title>
        <authorList>
            <person name="Brown C.T."/>
            <person name="Hug L.A."/>
            <person name="Thomas B.C."/>
            <person name="Sharon I."/>
            <person name="Castelle C.J."/>
            <person name="Singh A."/>
            <person name="Wilkins M.J."/>
            <person name="Williams K.H."/>
            <person name="Banfield J.F."/>
        </authorList>
    </citation>
    <scope>NUCLEOTIDE SEQUENCE [LARGE SCALE GENOMIC DNA]</scope>
</reference>
<evidence type="ECO:0008006" key="4">
    <source>
        <dbReference type="Google" id="ProtNLM"/>
    </source>
</evidence>